<dbReference type="InterPro" id="IPR023168">
    <property type="entry name" value="GatB_Yqey_C_2"/>
</dbReference>
<keyword evidence="2" id="KW-1185">Reference proteome</keyword>
<evidence type="ECO:0008006" key="3">
    <source>
        <dbReference type="Google" id="ProtNLM"/>
    </source>
</evidence>
<evidence type="ECO:0000313" key="2">
    <source>
        <dbReference type="Proteomes" id="UP000244880"/>
    </source>
</evidence>
<organism evidence="1 2">
    <name type="scientific">Ascidiaceihabitans donghaensis</name>
    <dbReference type="NCBI Taxonomy" id="1510460"/>
    <lineage>
        <taxon>Bacteria</taxon>
        <taxon>Pseudomonadati</taxon>
        <taxon>Pseudomonadota</taxon>
        <taxon>Alphaproteobacteria</taxon>
        <taxon>Rhodobacterales</taxon>
        <taxon>Paracoccaceae</taxon>
        <taxon>Ascidiaceihabitans</taxon>
    </lineage>
</organism>
<dbReference type="GO" id="GO:0016884">
    <property type="term" value="F:carbon-nitrogen ligase activity, with glutamine as amido-N-donor"/>
    <property type="evidence" value="ECO:0007669"/>
    <property type="project" value="InterPro"/>
</dbReference>
<proteinExistence type="predicted"/>
<sequence>MGMGHKMDLRTKISTDLKQAMKDKAADRLSTLRLINAAIKDKDIDARASGADEGVAESDILAILGKMAKQRADSARVYEEGGRLDLAEREQAEIAVIEEFLPKQLSDEEAAAAVEAAVVEVGADSIRDMGKVMGALKAKYTGQMDFGAVGPMVKDRLCS</sequence>
<dbReference type="Gene3D" id="1.10.1510.10">
    <property type="entry name" value="Uncharacterised protein YqeY/AIM41 PF09424, N-terminal domain"/>
    <property type="match status" value="1"/>
</dbReference>
<dbReference type="Pfam" id="PF09424">
    <property type="entry name" value="YqeY"/>
    <property type="match status" value="1"/>
</dbReference>
<gene>
    <name evidence="1" type="ORF">ASD8599_02607</name>
</gene>
<dbReference type="Proteomes" id="UP000244880">
    <property type="component" value="Unassembled WGS sequence"/>
</dbReference>
<dbReference type="EMBL" id="OMOR01000001">
    <property type="protein sequence ID" value="SPH21856.1"/>
    <property type="molecule type" value="Genomic_DNA"/>
</dbReference>
<protein>
    <recommendedName>
        <fullName evidence="3">Yqey-like protein</fullName>
    </recommendedName>
</protein>
<dbReference type="InterPro" id="IPR019004">
    <property type="entry name" value="YqeY/Aim41"/>
</dbReference>
<reference evidence="1 2" key="1">
    <citation type="submission" date="2018-03" db="EMBL/GenBank/DDBJ databases">
        <authorList>
            <person name="Keele B.F."/>
        </authorList>
    </citation>
    <scope>NUCLEOTIDE SEQUENCE [LARGE SCALE GENOMIC DNA]</scope>
    <source>
        <strain evidence="1 2">CECT 8599</strain>
    </source>
</reference>
<name>A0A2R8BFM3_9RHOB</name>
<dbReference type="PANTHER" id="PTHR28055">
    <property type="entry name" value="ALTERED INHERITANCE OF MITOCHONDRIA PROTEIN 41, MITOCHONDRIAL"/>
    <property type="match status" value="1"/>
</dbReference>
<dbReference type="SUPFAM" id="SSF89095">
    <property type="entry name" value="GatB/YqeY motif"/>
    <property type="match status" value="1"/>
</dbReference>
<evidence type="ECO:0000313" key="1">
    <source>
        <dbReference type="EMBL" id="SPH21856.1"/>
    </source>
</evidence>
<dbReference type="AlphaFoldDB" id="A0A2R8BFM3"/>
<dbReference type="PANTHER" id="PTHR28055:SF1">
    <property type="entry name" value="ALTERED INHERITANCE OF MITOCHONDRIA PROTEIN 41, MITOCHONDRIAL"/>
    <property type="match status" value="1"/>
</dbReference>
<accession>A0A2R8BFM3</accession>
<dbReference type="Gene3D" id="1.10.10.410">
    <property type="match status" value="1"/>
</dbReference>
<dbReference type="InterPro" id="IPR042184">
    <property type="entry name" value="YqeY/Aim41_N"/>
</dbReference>
<dbReference type="InterPro" id="IPR003789">
    <property type="entry name" value="Asn/Gln_tRNA_amidoTrase-B-like"/>
</dbReference>